<dbReference type="Gene3D" id="3.40.50.300">
    <property type="entry name" value="P-loop containing nucleotide triphosphate hydrolases"/>
    <property type="match status" value="1"/>
</dbReference>
<reference evidence="5 6" key="1">
    <citation type="submission" date="2020-01" db="EMBL/GenBank/DDBJ databases">
        <authorList>
            <person name="Rodrigo-Torres L."/>
            <person name="Arahal R. D."/>
            <person name="Lucena T."/>
        </authorList>
    </citation>
    <scope>NUCLEOTIDE SEQUENCE [LARGE SCALE GENOMIC DNA]</scope>
    <source>
        <strain evidence="5 6">CECT 9293</strain>
    </source>
</reference>
<evidence type="ECO:0000259" key="4">
    <source>
        <dbReference type="PROSITE" id="PS51206"/>
    </source>
</evidence>
<dbReference type="GO" id="GO:0016787">
    <property type="term" value="F:hydrolase activity"/>
    <property type="evidence" value="ECO:0007669"/>
    <property type="project" value="UniProtKB-KW"/>
</dbReference>
<keyword evidence="6" id="KW-1185">Reference proteome</keyword>
<name>A0A6N4X6T5_9FLAO</name>
<keyword evidence="1" id="KW-0547">Nucleotide-binding</keyword>
<dbReference type="SUPFAM" id="SSF52540">
    <property type="entry name" value="P-loop containing nucleoside triphosphate hydrolases"/>
    <property type="match status" value="1"/>
</dbReference>
<dbReference type="InterPro" id="IPR006500">
    <property type="entry name" value="Helicase_put_C_phage/plasmid"/>
</dbReference>
<dbReference type="RefSeq" id="WP_162032829.1">
    <property type="nucleotide sequence ID" value="NZ_CACVBR010000015.1"/>
</dbReference>
<dbReference type="InterPro" id="IPR014818">
    <property type="entry name" value="Phage/plasmid_primase_P4_C"/>
</dbReference>
<evidence type="ECO:0000313" key="5">
    <source>
        <dbReference type="EMBL" id="CAA7195874.1"/>
    </source>
</evidence>
<evidence type="ECO:0000256" key="2">
    <source>
        <dbReference type="ARBA" id="ARBA00022801"/>
    </source>
</evidence>
<dbReference type="InterPro" id="IPR027417">
    <property type="entry name" value="P-loop_NTPase"/>
</dbReference>
<proteinExistence type="predicted"/>
<dbReference type="NCBIfam" id="TIGR01613">
    <property type="entry name" value="primase_Cterm"/>
    <property type="match status" value="1"/>
</dbReference>
<keyword evidence="3" id="KW-0067">ATP-binding</keyword>
<dbReference type="InterPro" id="IPR014015">
    <property type="entry name" value="Helicase_SF3_DNA-vir"/>
</dbReference>
<dbReference type="AlphaFoldDB" id="A0A6N4X6T5"/>
<dbReference type="Proteomes" id="UP000445144">
    <property type="component" value="Unassembled WGS sequence"/>
</dbReference>
<evidence type="ECO:0000256" key="1">
    <source>
        <dbReference type="ARBA" id="ARBA00022741"/>
    </source>
</evidence>
<protein>
    <recommendedName>
        <fullName evidence="4">SF3 helicase domain-containing protein</fullName>
    </recommendedName>
</protein>
<dbReference type="InterPro" id="IPR045455">
    <property type="entry name" value="NrS-1_pol-like_helicase"/>
</dbReference>
<keyword evidence="2" id="KW-0378">Hydrolase</keyword>
<evidence type="ECO:0000256" key="3">
    <source>
        <dbReference type="ARBA" id="ARBA00022840"/>
    </source>
</evidence>
<dbReference type="PANTHER" id="PTHR35372:SF2">
    <property type="entry name" value="SF3 HELICASE DOMAIN-CONTAINING PROTEIN"/>
    <property type="match status" value="1"/>
</dbReference>
<feature type="domain" description="SF3 helicase" evidence="4">
    <location>
        <begin position="212"/>
        <end position="370"/>
    </location>
</feature>
<dbReference type="PANTHER" id="PTHR35372">
    <property type="entry name" value="ATP BINDING PROTEIN-RELATED"/>
    <property type="match status" value="1"/>
</dbReference>
<gene>
    <name evidence="5" type="ORF">CHRY9293_02031</name>
</gene>
<dbReference type="Pfam" id="PF08706">
    <property type="entry name" value="D5_N"/>
    <property type="match status" value="1"/>
</dbReference>
<dbReference type="InterPro" id="IPR051620">
    <property type="entry name" value="ORF904-like_C"/>
</dbReference>
<accession>A0A6N4X6T5</accession>
<dbReference type="GO" id="GO:0005524">
    <property type="term" value="F:ATP binding"/>
    <property type="evidence" value="ECO:0007669"/>
    <property type="project" value="UniProtKB-KW"/>
</dbReference>
<organism evidence="5 6">
    <name type="scientific">Chryseobacterium potabilaquae</name>
    <dbReference type="NCBI Taxonomy" id="2675057"/>
    <lineage>
        <taxon>Bacteria</taxon>
        <taxon>Pseudomonadati</taxon>
        <taxon>Bacteroidota</taxon>
        <taxon>Flavobacteriia</taxon>
        <taxon>Flavobacteriales</taxon>
        <taxon>Weeksellaceae</taxon>
        <taxon>Chryseobacterium group</taxon>
        <taxon>Chryseobacterium</taxon>
    </lineage>
</organism>
<dbReference type="PROSITE" id="PS51206">
    <property type="entry name" value="SF3_HELICASE_1"/>
    <property type="match status" value="1"/>
</dbReference>
<evidence type="ECO:0000313" key="6">
    <source>
        <dbReference type="Proteomes" id="UP000445144"/>
    </source>
</evidence>
<sequence>MIQPQFDDLNNPKTIINHIESLKKESAAIPHTEVLQKLLKEVQPVDFYSLVPADELGKNGSIPLRHLQVLSVENVLQLAEQNRWGLCKNEDFIYLYNGTYWLQIDKEHFQKVLGEAAEKMGVAKFSARFYQFREQLFKQFLATAYLPAPKIDKNKVLINLLNGTFEISPTDIKLRPFDRADFITYQLPFEYNPEATAPMFEAYLDRVLPDKERQSVLAEYLGYVFIKHGSNALKEEKALILYGTGANGKSVFFEIVTALFGRENVSNYSLQSLTEEKGFYRAKINNKLINYASEINGKLEASLFKAMVSGEPVEACLKYGQPFTMSQYAKFIFNCNELPKDVEHTNAYFRRFLIIPFDVTIPAEEQDKTLHTKIIETELSGVFNWVLKGLNRLLEQKYFSVCEAAKRAVEQYKLESDSVQMFFTEFDYNTSATEETKLKDLFTEYRTYCIESGFRACSLKTFAERLRNSGYIIERKAYGMAVNAVKNNDY</sequence>
<dbReference type="EMBL" id="CACVBR010000015">
    <property type="protein sequence ID" value="CAA7195874.1"/>
    <property type="molecule type" value="Genomic_DNA"/>
</dbReference>
<dbReference type="Pfam" id="PF19263">
    <property type="entry name" value="DUF5906"/>
    <property type="match status" value="1"/>
</dbReference>
<dbReference type="SMART" id="SM00885">
    <property type="entry name" value="D5_N"/>
    <property type="match status" value="1"/>
</dbReference>